<dbReference type="Proteomes" id="UP000007842">
    <property type="component" value="Chromosome"/>
</dbReference>
<feature type="transmembrane region" description="Helical" evidence="1">
    <location>
        <begin position="6"/>
        <end position="23"/>
    </location>
</feature>
<proteinExistence type="predicted"/>
<evidence type="ECO:0000313" key="2">
    <source>
        <dbReference type="EMBL" id="AEW96381.1"/>
    </source>
</evidence>
<dbReference type="AlphaFoldDB" id="F8K4M4"/>
<organism evidence="2 3">
    <name type="scientific">Streptantibioticus cattleyicolor (strain ATCC 35852 / DSM 46488 / JCM 4925 / NBRC 14057 / NRRL 8057)</name>
    <name type="common">Streptomyces cattleya</name>
    <dbReference type="NCBI Taxonomy" id="1003195"/>
    <lineage>
        <taxon>Bacteria</taxon>
        <taxon>Bacillati</taxon>
        <taxon>Actinomycetota</taxon>
        <taxon>Actinomycetes</taxon>
        <taxon>Kitasatosporales</taxon>
        <taxon>Streptomycetaceae</taxon>
        <taxon>Streptantibioticus</taxon>
    </lineage>
</organism>
<dbReference type="OrthoDB" id="4334528at2"/>
<evidence type="ECO:0008006" key="4">
    <source>
        <dbReference type="Google" id="ProtNLM"/>
    </source>
</evidence>
<accession>G8WUT7</accession>
<reference evidence="3" key="1">
    <citation type="submission" date="2011-12" db="EMBL/GenBank/DDBJ databases">
        <title>Complete genome sequence of Streptomyces cattleya strain DSM 46488.</title>
        <authorList>
            <person name="Ou H.-Y."/>
            <person name="Li P."/>
            <person name="Zhao C."/>
            <person name="O'Hagan D."/>
            <person name="Deng Z."/>
        </authorList>
    </citation>
    <scope>NUCLEOTIDE SEQUENCE [LARGE SCALE GENOMIC DNA]</scope>
    <source>
        <strain evidence="3">ATCC 35852 / DSM 46488 / JCM 4925 / NBRC 14057 / NRRL 8057</strain>
    </source>
</reference>
<accession>F8K4M4</accession>
<sequence length="90" mass="8974">MVWEALGSAAIGLGLAYVALRLFPARFPARPLTLATGPVAALLGGLVTRAVLGAGHPPLVLAGALAVAGALLSLLVREAAPRRSASPRTA</sequence>
<dbReference type="RefSeq" id="WP_014144736.1">
    <property type="nucleotide sequence ID" value="NC_016111.1"/>
</dbReference>
<evidence type="ECO:0000313" key="3">
    <source>
        <dbReference type="Proteomes" id="UP000007842"/>
    </source>
</evidence>
<dbReference type="KEGG" id="scy:SCATT_40100"/>
<dbReference type="HOGENOM" id="CLU_164814_0_0_11"/>
<keyword evidence="1" id="KW-0472">Membrane</keyword>
<feature type="transmembrane region" description="Helical" evidence="1">
    <location>
        <begin position="58"/>
        <end position="76"/>
    </location>
</feature>
<dbReference type="PATRIC" id="fig|1003195.11.peg.5467"/>
<feature type="transmembrane region" description="Helical" evidence="1">
    <location>
        <begin position="32"/>
        <end position="52"/>
    </location>
</feature>
<dbReference type="eggNOG" id="ENOG502ZN1D">
    <property type="taxonomic scope" value="Bacteria"/>
</dbReference>
<gene>
    <name evidence="2" type="ordered locus">SCATT_40100</name>
</gene>
<dbReference type="EMBL" id="CP003219">
    <property type="protein sequence ID" value="AEW96381.1"/>
    <property type="molecule type" value="Genomic_DNA"/>
</dbReference>
<evidence type="ECO:0000256" key="1">
    <source>
        <dbReference type="SAM" id="Phobius"/>
    </source>
</evidence>
<keyword evidence="1" id="KW-0812">Transmembrane</keyword>
<dbReference type="STRING" id="1003195.SCATT_40100"/>
<name>F8K4M4_STREN</name>
<keyword evidence="1" id="KW-1133">Transmembrane helix</keyword>
<dbReference type="KEGG" id="sct:SCAT_4023"/>
<protein>
    <recommendedName>
        <fullName evidence="4">Integral membrane protein</fullName>
    </recommendedName>
</protein>
<keyword evidence="3" id="KW-1185">Reference proteome</keyword>